<comment type="caution">
    <text evidence="3">The sequence shown here is derived from an EMBL/GenBank/DDBJ whole genome shotgun (WGS) entry which is preliminary data.</text>
</comment>
<accession>A0ABP8KVG5</accession>
<dbReference type="Gene3D" id="3.40.50.1820">
    <property type="entry name" value="alpha/beta hydrolase"/>
    <property type="match status" value="1"/>
</dbReference>
<comment type="similarity">
    <text evidence="1">Belongs to the AB hydrolase superfamily.</text>
</comment>
<name>A0ABP8KVG5_9BACT</name>
<sequence>MKVTERNNVRIAGKPDAAQTILFAHGFGTDQTAWHDVAQAFAGDYRLVLFDIVGANEHTVRYFDARKYNRLPVFAEDILDIMDELQLRDVIFFGHSVGGMTGTLAAIEEPDWFSRLVLLNASPRYMNDTDYTGGFDKDTLESIFEQMGSNYHAWASGFAPVAMQNPGRPHLALSFARTLSAMRPDVALATARVIFYSDHRTDIERLMQPTLLIQGKYDLVVPPQATHYLHNHIPDARLDFIDSEGHFPHISDAEDVISSIRSFLN</sequence>
<evidence type="ECO:0000313" key="3">
    <source>
        <dbReference type="EMBL" id="GAA4417196.1"/>
    </source>
</evidence>
<evidence type="ECO:0000259" key="2">
    <source>
        <dbReference type="Pfam" id="PF00561"/>
    </source>
</evidence>
<organism evidence="3 4">
    <name type="scientific">Nibrella viscosa</name>
    <dbReference type="NCBI Taxonomy" id="1084524"/>
    <lineage>
        <taxon>Bacteria</taxon>
        <taxon>Pseudomonadati</taxon>
        <taxon>Bacteroidota</taxon>
        <taxon>Cytophagia</taxon>
        <taxon>Cytophagales</taxon>
        <taxon>Spirosomataceae</taxon>
        <taxon>Nibrella</taxon>
    </lineage>
</organism>
<gene>
    <name evidence="3" type="ORF">GCM10023187_49380</name>
</gene>
<dbReference type="EMBL" id="BAABHB010000015">
    <property type="protein sequence ID" value="GAA4417196.1"/>
    <property type="molecule type" value="Genomic_DNA"/>
</dbReference>
<evidence type="ECO:0000313" key="4">
    <source>
        <dbReference type="Proteomes" id="UP001500936"/>
    </source>
</evidence>
<keyword evidence="4" id="KW-1185">Reference proteome</keyword>
<protein>
    <submittedName>
        <fullName evidence="3">Alpha/beta hydrolase</fullName>
    </submittedName>
</protein>
<dbReference type="Pfam" id="PF00561">
    <property type="entry name" value="Abhydrolase_1"/>
    <property type="match status" value="1"/>
</dbReference>
<dbReference type="InterPro" id="IPR000073">
    <property type="entry name" value="AB_hydrolase_1"/>
</dbReference>
<feature type="domain" description="AB hydrolase-1" evidence="2">
    <location>
        <begin position="20"/>
        <end position="252"/>
    </location>
</feature>
<dbReference type="InterPro" id="IPR029058">
    <property type="entry name" value="AB_hydrolase_fold"/>
</dbReference>
<dbReference type="GO" id="GO:0016787">
    <property type="term" value="F:hydrolase activity"/>
    <property type="evidence" value="ECO:0007669"/>
    <property type="project" value="UniProtKB-KW"/>
</dbReference>
<dbReference type="SUPFAM" id="SSF53474">
    <property type="entry name" value="alpha/beta-Hydrolases"/>
    <property type="match status" value="1"/>
</dbReference>
<dbReference type="Proteomes" id="UP001500936">
    <property type="component" value="Unassembled WGS sequence"/>
</dbReference>
<dbReference type="PRINTS" id="PR00111">
    <property type="entry name" value="ABHYDROLASE"/>
</dbReference>
<proteinExistence type="inferred from homology"/>
<dbReference type="PANTHER" id="PTHR43039">
    <property type="entry name" value="ESTERASE-RELATED"/>
    <property type="match status" value="1"/>
</dbReference>
<evidence type="ECO:0000256" key="1">
    <source>
        <dbReference type="ARBA" id="ARBA00008645"/>
    </source>
</evidence>
<dbReference type="RefSeq" id="WP_345270726.1">
    <property type="nucleotide sequence ID" value="NZ_BAABHB010000015.1"/>
</dbReference>
<reference evidence="4" key="1">
    <citation type="journal article" date="2019" name="Int. J. Syst. Evol. Microbiol.">
        <title>The Global Catalogue of Microorganisms (GCM) 10K type strain sequencing project: providing services to taxonomists for standard genome sequencing and annotation.</title>
        <authorList>
            <consortium name="The Broad Institute Genomics Platform"/>
            <consortium name="The Broad Institute Genome Sequencing Center for Infectious Disease"/>
            <person name="Wu L."/>
            <person name="Ma J."/>
        </authorList>
    </citation>
    <scope>NUCLEOTIDE SEQUENCE [LARGE SCALE GENOMIC DNA]</scope>
    <source>
        <strain evidence="4">JCM 17925</strain>
    </source>
</reference>
<keyword evidence="3" id="KW-0378">Hydrolase</keyword>